<accession>A0AAJ0LYT6</accession>
<dbReference type="Proteomes" id="UP001273166">
    <property type="component" value="Unassembled WGS sequence"/>
</dbReference>
<dbReference type="EMBL" id="JAUDZG010000007">
    <property type="protein sequence ID" value="KAK3302732.1"/>
    <property type="molecule type" value="Genomic_DNA"/>
</dbReference>
<evidence type="ECO:0000256" key="5">
    <source>
        <dbReference type="ARBA" id="ARBA00038359"/>
    </source>
</evidence>
<keyword evidence="4 7" id="KW-0472">Membrane</keyword>
<reference evidence="9" key="2">
    <citation type="submission" date="2023-06" db="EMBL/GenBank/DDBJ databases">
        <authorList>
            <consortium name="Lawrence Berkeley National Laboratory"/>
            <person name="Mondo S.J."/>
            <person name="Hensen N."/>
            <person name="Bonometti L."/>
            <person name="Westerberg I."/>
            <person name="Brannstrom I.O."/>
            <person name="Guillou S."/>
            <person name="Cros-Aarteil S."/>
            <person name="Calhoun S."/>
            <person name="Haridas S."/>
            <person name="Kuo A."/>
            <person name="Pangilinan J."/>
            <person name="Riley R."/>
            <person name="Labutti K."/>
            <person name="Andreopoulos B."/>
            <person name="Lipzen A."/>
            <person name="Chen C."/>
            <person name="Yanf M."/>
            <person name="Daum C."/>
            <person name="Ng V."/>
            <person name="Clum A."/>
            <person name="Steindorff A."/>
            <person name="Ohm R."/>
            <person name="Martin F."/>
            <person name="Silar P."/>
            <person name="Natvig D."/>
            <person name="Lalanne C."/>
            <person name="Gautier V."/>
            <person name="Ament-Velasquez S.L."/>
            <person name="Kruys A."/>
            <person name="Hutchinson M.I."/>
            <person name="Powell A.J."/>
            <person name="Barry K."/>
            <person name="Miller A.N."/>
            <person name="Grigoriev I.V."/>
            <person name="Debuchy R."/>
            <person name="Gladieux P."/>
            <person name="Thoren M.H."/>
            <person name="Johannesson H."/>
        </authorList>
    </citation>
    <scope>NUCLEOTIDE SEQUENCE</scope>
    <source>
        <strain evidence="9">CBS 333.67</strain>
    </source>
</reference>
<evidence type="ECO:0000256" key="4">
    <source>
        <dbReference type="ARBA" id="ARBA00023136"/>
    </source>
</evidence>
<comment type="subcellular location">
    <subcellularLocation>
        <location evidence="1">Membrane</location>
        <topology evidence="1">Multi-pass membrane protein</topology>
    </subcellularLocation>
</comment>
<dbReference type="Pfam" id="PF20684">
    <property type="entry name" value="Fung_rhodopsin"/>
    <property type="match status" value="1"/>
</dbReference>
<gene>
    <name evidence="9" type="ORF">B0T15DRAFT_487737</name>
</gene>
<evidence type="ECO:0000256" key="7">
    <source>
        <dbReference type="SAM" id="Phobius"/>
    </source>
</evidence>
<feature type="transmembrane region" description="Helical" evidence="7">
    <location>
        <begin position="20"/>
        <end position="41"/>
    </location>
</feature>
<evidence type="ECO:0000256" key="1">
    <source>
        <dbReference type="ARBA" id="ARBA00004141"/>
    </source>
</evidence>
<evidence type="ECO:0000256" key="2">
    <source>
        <dbReference type="ARBA" id="ARBA00022692"/>
    </source>
</evidence>
<evidence type="ECO:0000259" key="8">
    <source>
        <dbReference type="Pfam" id="PF20684"/>
    </source>
</evidence>
<organism evidence="9 10">
    <name type="scientific">Chaetomium strumarium</name>
    <dbReference type="NCBI Taxonomy" id="1170767"/>
    <lineage>
        <taxon>Eukaryota</taxon>
        <taxon>Fungi</taxon>
        <taxon>Dikarya</taxon>
        <taxon>Ascomycota</taxon>
        <taxon>Pezizomycotina</taxon>
        <taxon>Sordariomycetes</taxon>
        <taxon>Sordariomycetidae</taxon>
        <taxon>Sordariales</taxon>
        <taxon>Chaetomiaceae</taxon>
        <taxon>Chaetomium</taxon>
    </lineage>
</organism>
<feature type="region of interest" description="Disordered" evidence="6">
    <location>
        <begin position="297"/>
        <end position="316"/>
    </location>
</feature>
<feature type="compositionally biased region" description="Basic and acidic residues" evidence="6">
    <location>
        <begin position="355"/>
        <end position="365"/>
    </location>
</feature>
<dbReference type="GO" id="GO:0016020">
    <property type="term" value="C:membrane"/>
    <property type="evidence" value="ECO:0007669"/>
    <property type="project" value="UniProtKB-SubCell"/>
</dbReference>
<evidence type="ECO:0000313" key="9">
    <source>
        <dbReference type="EMBL" id="KAK3302732.1"/>
    </source>
</evidence>
<dbReference type="AlphaFoldDB" id="A0AAJ0LYT6"/>
<feature type="region of interest" description="Disordered" evidence="6">
    <location>
        <begin position="325"/>
        <end position="411"/>
    </location>
</feature>
<evidence type="ECO:0000256" key="3">
    <source>
        <dbReference type="ARBA" id="ARBA00022989"/>
    </source>
</evidence>
<dbReference type="RefSeq" id="XP_062718512.1">
    <property type="nucleotide sequence ID" value="XM_062866458.1"/>
</dbReference>
<evidence type="ECO:0000313" key="10">
    <source>
        <dbReference type="Proteomes" id="UP001273166"/>
    </source>
</evidence>
<proteinExistence type="inferred from homology"/>
<dbReference type="GeneID" id="87885287"/>
<feature type="domain" description="Rhodopsin" evidence="8">
    <location>
        <begin position="37"/>
        <end position="279"/>
    </location>
</feature>
<name>A0AAJ0LYT6_9PEZI</name>
<keyword evidence="10" id="KW-1185">Reference proteome</keyword>
<sequence length="459" mass="48891">MSSAAPLPAHLAAEDKGPGIIATICVVTVLETLFCAARIYTRGRILGRLHLDDYLVMLSVSQVMGWASVTFSIMAVRSGNGKHFDILTTEQKSGAILWTMVGFCPGILSFGIPKLAVIALLSRLMNPSRKHRIFLWTLGIVCVLSLLGCVVVLFGRCTPSRSLWDFDVAPESCFDVWILVNYAIYAGTFSAFTDLYLAVYPAIVLFSLRMNMRKKLALSGALGVGSIATIVAIYKTTRLPGLASPDFSYDTSDLVVWTAVEGATIIIASCIPVLQPFVDKVVSSRIFGSFSGTRGGRGGYHQNNSSGPNSKGDYYYHGRSGGHVTTSGGGGGIELSRSSHKRSAVKDPNSLTFLDETRAGSEESILKNNGQPEPLAAVPEYESNNNSNNNRSERAATFGGGEGSSSIELQAPSPTATVGANAGIVRTTVVSVSYGGQEASEDHNTGRTRWEARGPGSGR</sequence>
<dbReference type="InterPro" id="IPR049326">
    <property type="entry name" value="Rhodopsin_dom_fungi"/>
</dbReference>
<feature type="transmembrane region" description="Helical" evidence="7">
    <location>
        <begin position="254"/>
        <end position="274"/>
    </location>
</feature>
<reference evidence="9" key="1">
    <citation type="journal article" date="2023" name="Mol. Phylogenet. Evol.">
        <title>Genome-scale phylogeny and comparative genomics of the fungal order Sordariales.</title>
        <authorList>
            <person name="Hensen N."/>
            <person name="Bonometti L."/>
            <person name="Westerberg I."/>
            <person name="Brannstrom I.O."/>
            <person name="Guillou S."/>
            <person name="Cros-Aarteil S."/>
            <person name="Calhoun S."/>
            <person name="Haridas S."/>
            <person name="Kuo A."/>
            <person name="Mondo S."/>
            <person name="Pangilinan J."/>
            <person name="Riley R."/>
            <person name="LaButti K."/>
            <person name="Andreopoulos B."/>
            <person name="Lipzen A."/>
            <person name="Chen C."/>
            <person name="Yan M."/>
            <person name="Daum C."/>
            <person name="Ng V."/>
            <person name="Clum A."/>
            <person name="Steindorff A."/>
            <person name="Ohm R.A."/>
            <person name="Martin F."/>
            <person name="Silar P."/>
            <person name="Natvig D.O."/>
            <person name="Lalanne C."/>
            <person name="Gautier V."/>
            <person name="Ament-Velasquez S.L."/>
            <person name="Kruys A."/>
            <person name="Hutchinson M.I."/>
            <person name="Powell A.J."/>
            <person name="Barry K."/>
            <person name="Miller A.N."/>
            <person name="Grigoriev I.V."/>
            <person name="Debuchy R."/>
            <person name="Gladieux P."/>
            <person name="Hiltunen Thoren M."/>
            <person name="Johannesson H."/>
        </authorList>
    </citation>
    <scope>NUCLEOTIDE SEQUENCE</scope>
    <source>
        <strain evidence="9">CBS 333.67</strain>
    </source>
</reference>
<comment type="caution">
    <text evidence="9">The sequence shown here is derived from an EMBL/GenBank/DDBJ whole genome shotgun (WGS) entry which is preliminary data.</text>
</comment>
<protein>
    <submittedName>
        <fullName evidence="9">Integral membrane protein</fullName>
    </submittedName>
</protein>
<feature type="transmembrane region" description="Helical" evidence="7">
    <location>
        <begin position="96"/>
        <end position="121"/>
    </location>
</feature>
<feature type="transmembrane region" description="Helical" evidence="7">
    <location>
        <begin position="53"/>
        <end position="76"/>
    </location>
</feature>
<feature type="compositionally biased region" description="Basic and acidic residues" evidence="6">
    <location>
        <begin position="440"/>
        <end position="452"/>
    </location>
</feature>
<keyword evidence="2 7" id="KW-0812">Transmembrane</keyword>
<feature type="region of interest" description="Disordered" evidence="6">
    <location>
        <begin position="435"/>
        <end position="459"/>
    </location>
</feature>
<dbReference type="InterPro" id="IPR052337">
    <property type="entry name" value="SAT4-like"/>
</dbReference>
<dbReference type="PANTHER" id="PTHR33048:SF155">
    <property type="entry name" value="INTEGRAL MEMBRANE PROTEIN"/>
    <property type="match status" value="1"/>
</dbReference>
<evidence type="ECO:0000256" key="6">
    <source>
        <dbReference type="SAM" id="MobiDB-lite"/>
    </source>
</evidence>
<dbReference type="PANTHER" id="PTHR33048">
    <property type="entry name" value="PTH11-LIKE INTEGRAL MEMBRANE PROTEIN (AFU_ORTHOLOGUE AFUA_5G11245)"/>
    <property type="match status" value="1"/>
</dbReference>
<keyword evidence="3 7" id="KW-1133">Transmembrane helix</keyword>
<feature type="transmembrane region" description="Helical" evidence="7">
    <location>
        <begin position="133"/>
        <end position="156"/>
    </location>
</feature>
<comment type="similarity">
    <text evidence="5">Belongs to the SAT4 family.</text>
</comment>
<feature type="transmembrane region" description="Helical" evidence="7">
    <location>
        <begin position="176"/>
        <end position="204"/>
    </location>
</feature>
<feature type="transmembrane region" description="Helical" evidence="7">
    <location>
        <begin position="216"/>
        <end position="234"/>
    </location>
</feature>